<evidence type="ECO:0000313" key="14">
    <source>
        <dbReference type="Proteomes" id="UP000226712"/>
    </source>
</evidence>
<dbReference type="Gene3D" id="2.40.30.10">
    <property type="entry name" value="Translation factors"/>
    <property type="match status" value="1"/>
</dbReference>
<dbReference type="InterPro" id="IPR039261">
    <property type="entry name" value="FNR_nucleotide-bd"/>
</dbReference>
<dbReference type="PIRSF" id="PIRSF006816">
    <property type="entry name" value="Cyc3_hyd_g"/>
    <property type="match status" value="1"/>
</dbReference>
<comment type="caution">
    <text evidence="13">The sequence shown here is derived from an EMBL/GenBank/DDBJ whole genome shotgun (WGS) entry which is preliminary data.</text>
</comment>
<accession>A0A2D6LPP9</accession>
<keyword evidence="3" id="KW-0285">Flavoprotein</keyword>
<evidence type="ECO:0000256" key="9">
    <source>
        <dbReference type="ARBA" id="ARBA00023014"/>
    </source>
</evidence>
<feature type="binding site" evidence="11">
    <location>
        <position position="220"/>
    </location>
    <ligand>
        <name>[2Fe-2S] cluster</name>
        <dbReference type="ChEBI" id="CHEBI:190135"/>
    </ligand>
</feature>
<dbReference type="Pfam" id="PF00175">
    <property type="entry name" value="NAD_binding_1"/>
    <property type="match status" value="1"/>
</dbReference>
<dbReference type="PROSITE" id="PS51384">
    <property type="entry name" value="FAD_FR"/>
    <property type="match status" value="1"/>
</dbReference>
<dbReference type="NCBIfam" id="NF000796">
    <property type="entry name" value="PRK00054.1-1"/>
    <property type="match status" value="1"/>
</dbReference>
<keyword evidence="5 11" id="KW-0479">Metal-binding</keyword>
<dbReference type="InterPro" id="IPR012165">
    <property type="entry name" value="Cyt_c3_hydrogenase_gsu"/>
</dbReference>
<dbReference type="InterPro" id="IPR037117">
    <property type="entry name" value="Dihydroorotate_DH_ele_sf"/>
</dbReference>
<keyword evidence="9 11" id="KW-0411">Iron-sulfur</keyword>
<dbReference type="InterPro" id="IPR019480">
    <property type="entry name" value="Dihydroorotate_DH_Fe-S-bd"/>
</dbReference>
<sequence>MSKCNWPSETKTRMVEIEKIREEFPGNKTFFMKEELEFEPGQFAMVWLPGEDEKPIALVPNGKKYCLNIEGKGGATKKMLKLKKGQKLGIRGPYGKAFALKGIKKACIVAGGVGIDSIILLAQKLKEHNAKVKIILGGRNKERIIFEKELKKTGEVYITTDDGSYGEKGFNVQVLERLLKKEKFDLVYACGPEIMTINALKVAKKYKANFEGSLERYMKCGIGICGQCVIDDKLVCKDGPVFSEKELSKMKEFGKSAYLKSGKKVSLKDYYAWREE</sequence>
<dbReference type="AlphaFoldDB" id="A0A2D6LPP9"/>
<comment type="cofactor">
    <cofactor evidence="10">
        <name>[2Fe-2S] cluster</name>
        <dbReference type="ChEBI" id="CHEBI:190135"/>
    </cofactor>
</comment>
<dbReference type="SUPFAM" id="SSF63380">
    <property type="entry name" value="Riboflavin synthase domain-like"/>
    <property type="match status" value="1"/>
</dbReference>
<dbReference type="GO" id="GO:0051537">
    <property type="term" value="F:2 iron, 2 sulfur cluster binding"/>
    <property type="evidence" value="ECO:0007669"/>
    <property type="project" value="UniProtKB-KW"/>
</dbReference>
<dbReference type="InterPro" id="IPR050353">
    <property type="entry name" value="PyrK_electron_transfer"/>
</dbReference>
<evidence type="ECO:0000256" key="10">
    <source>
        <dbReference type="ARBA" id="ARBA00034078"/>
    </source>
</evidence>
<dbReference type="Proteomes" id="UP000226712">
    <property type="component" value="Unassembled WGS sequence"/>
</dbReference>
<keyword evidence="6" id="KW-0274">FAD</keyword>
<dbReference type="GO" id="GO:0016491">
    <property type="term" value="F:oxidoreductase activity"/>
    <property type="evidence" value="ECO:0007669"/>
    <property type="project" value="InterPro"/>
</dbReference>
<dbReference type="Pfam" id="PF10418">
    <property type="entry name" value="DHODB_Fe-S_bind"/>
    <property type="match status" value="1"/>
</dbReference>
<dbReference type="Gene3D" id="2.10.240.10">
    <property type="entry name" value="Dihydroorotate dehydrogenase, electron transfer subunit"/>
    <property type="match status" value="1"/>
</dbReference>
<comment type="cofactor">
    <cofactor evidence="11">
        <name>[2Fe-2S] cluster</name>
        <dbReference type="ChEBI" id="CHEBI:190135"/>
    </cofactor>
    <text evidence="11">Binds 1 [2Fe-2S] cluster per subunit.</text>
</comment>
<evidence type="ECO:0000256" key="2">
    <source>
        <dbReference type="ARBA" id="ARBA00022448"/>
    </source>
</evidence>
<evidence type="ECO:0000256" key="3">
    <source>
        <dbReference type="ARBA" id="ARBA00022630"/>
    </source>
</evidence>
<comment type="similarity">
    <text evidence="1">Belongs to the PyrK family.</text>
</comment>
<dbReference type="InterPro" id="IPR017927">
    <property type="entry name" value="FAD-bd_FR_type"/>
</dbReference>
<evidence type="ECO:0000256" key="8">
    <source>
        <dbReference type="ARBA" id="ARBA00023004"/>
    </source>
</evidence>
<gene>
    <name evidence="13" type="ORF">CL944_01680</name>
</gene>
<keyword evidence="8 11" id="KW-0408">Iron</keyword>
<reference evidence="14" key="1">
    <citation type="submission" date="2017-09" db="EMBL/GenBank/DDBJ databases">
        <title>The Reconstruction of 2,631 Draft Metagenome-Assembled Genomes from the Global Oceans.</title>
        <authorList>
            <person name="Tully B.J."/>
            <person name="Graham E.D."/>
            <person name="Heidelberg J.F."/>
        </authorList>
    </citation>
    <scope>NUCLEOTIDE SEQUENCE [LARGE SCALE GENOMIC DNA]</scope>
</reference>
<dbReference type="GO" id="GO:0046872">
    <property type="term" value="F:metal ion binding"/>
    <property type="evidence" value="ECO:0007669"/>
    <property type="project" value="UniProtKB-KW"/>
</dbReference>
<feature type="binding site" evidence="11">
    <location>
        <position position="225"/>
    </location>
    <ligand>
        <name>[2Fe-2S] cluster</name>
        <dbReference type="ChEBI" id="CHEBI:190135"/>
    </ligand>
</feature>
<evidence type="ECO:0000256" key="1">
    <source>
        <dbReference type="ARBA" id="ARBA00006422"/>
    </source>
</evidence>
<evidence type="ECO:0000256" key="4">
    <source>
        <dbReference type="ARBA" id="ARBA00022714"/>
    </source>
</evidence>
<dbReference type="InterPro" id="IPR001433">
    <property type="entry name" value="OxRdtase_FAD/NAD-bd"/>
</dbReference>
<dbReference type="GO" id="GO:0050660">
    <property type="term" value="F:flavin adenine dinucleotide binding"/>
    <property type="evidence" value="ECO:0007669"/>
    <property type="project" value="InterPro"/>
</dbReference>
<feature type="domain" description="FAD-binding FR-type" evidence="12">
    <location>
        <begin position="10"/>
        <end position="100"/>
    </location>
</feature>
<dbReference type="GO" id="GO:0006221">
    <property type="term" value="P:pyrimidine nucleotide biosynthetic process"/>
    <property type="evidence" value="ECO:0007669"/>
    <property type="project" value="InterPro"/>
</dbReference>
<proteinExistence type="inferred from homology"/>
<keyword evidence="7" id="KW-0249">Electron transport</keyword>
<dbReference type="PRINTS" id="PR00409">
    <property type="entry name" value="PHDIOXRDTASE"/>
</dbReference>
<dbReference type="PANTHER" id="PTHR43513:SF3">
    <property type="entry name" value="DIHYDROOROTATE DEHYDROGENASE B (NAD(+)), ELECTRON TRANSFER SUBUNIT-RELATED"/>
    <property type="match status" value="1"/>
</dbReference>
<dbReference type="PANTHER" id="PTHR43513">
    <property type="entry name" value="DIHYDROOROTATE DEHYDROGENASE B (NAD(+)), ELECTRON TRANSFER SUBUNIT"/>
    <property type="match status" value="1"/>
</dbReference>
<feature type="binding site" evidence="11">
    <location>
        <position position="236"/>
    </location>
    <ligand>
        <name>[2Fe-2S] cluster</name>
        <dbReference type="ChEBI" id="CHEBI:190135"/>
    </ligand>
</feature>
<protein>
    <submittedName>
        <fullName evidence="13">Dihydroorotate dehydrogenase electron transfer subunit</fullName>
    </submittedName>
</protein>
<evidence type="ECO:0000259" key="12">
    <source>
        <dbReference type="PROSITE" id="PS51384"/>
    </source>
</evidence>
<name>A0A2D6LPP9_9ARCH</name>
<dbReference type="EMBL" id="NZBD01000010">
    <property type="protein sequence ID" value="MAG18163.1"/>
    <property type="molecule type" value="Genomic_DNA"/>
</dbReference>
<dbReference type="SUPFAM" id="SSF52343">
    <property type="entry name" value="Ferredoxin reductase-like, C-terminal NADP-linked domain"/>
    <property type="match status" value="1"/>
</dbReference>
<evidence type="ECO:0000256" key="5">
    <source>
        <dbReference type="ARBA" id="ARBA00022723"/>
    </source>
</evidence>
<organism evidence="13 14">
    <name type="scientific">Candidatus Iainarchaeum sp</name>
    <dbReference type="NCBI Taxonomy" id="3101447"/>
    <lineage>
        <taxon>Archaea</taxon>
        <taxon>Candidatus Iainarchaeota</taxon>
        <taxon>Candidatus Iainarchaeia</taxon>
        <taxon>Candidatus Iainarchaeales</taxon>
        <taxon>Candidatus Iainarchaeaceae</taxon>
        <taxon>Candidatus Iainarchaeum</taxon>
    </lineage>
</organism>
<dbReference type="InterPro" id="IPR017938">
    <property type="entry name" value="Riboflavin_synthase-like_b-brl"/>
</dbReference>
<feature type="binding site" evidence="11">
    <location>
        <position position="228"/>
    </location>
    <ligand>
        <name>[2Fe-2S] cluster</name>
        <dbReference type="ChEBI" id="CHEBI:190135"/>
    </ligand>
</feature>
<dbReference type="Gene3D" id="3.40.50.80">
    <property type="entry name" value="Nucleotide-binding domain of ferredoxin-NADP reductase (FNR) module"/>
    <property type="match status" value="1"/>
</dbReference>
<keyword evidence="2" id="KW-0813">Transport</keyword>
<evidence type="ECO:0000256" key="6">
    <source>
        <dbReference type="ARBA" id="ARBA00022827"/>
    </source>
</evidence>
<evidence type="ECO:0000313" key="13">
    <source>
        <dbReference type="EMBL" id="MAG18163.1"/>
    </source>
</evidence>
<keyword evidence="4 11" id="KW-0001">2Fe-2S</keyword>
<evidence type="ECO:0000256" key="7">
    <source>
        <dbReference type="ARBA" id="ARBA00022982"/>
    </source>
</evidence>
<evidence type="ECO:0000256" key="11">
    <source>
        <dbReference type="PIRSR" id="PIRSR006816-2"/>
    </source>
</evidence>